<feature type="non-terminal residue" evidence="1">
    <location>
        <position position="29"/>
    </location>
</feature>
<dbReference type="Proteomes" id="UP000230790">
    <property type="component" value="Unassembled WGS sequence"/>
</dbReference>
<dbReference type="AlphaFoldDB" id="A0A2M8Q8I6"/>
<proteinExistence type="predicted"/>
<keyword evidence="1" id="KW-0547">Nucleotide-binding</keyword>
<dbReference type="GO" id="GO:0005524">
    <property type="term" value="F:ATP binding"/>
    <property type="evidence" value="ECO:0007669"/>
    <property type="project" value="UniProtKB-KW"/>
</dbReference>
<name>A0A2M8Q8I6_9CHLR</name>
<dbReference type="EMBL" id="PGTN01000459">
    <property type="protein sequence ID" value="PJF46113.1"/>
    <property type="molecule type" value="Genomic_DNA"/>
</dbReference>
<evidence type="ECO:0000313" key="1">
    <source>
        <dbReference type="EMBL" id="PJF46113.1"/>
    </source>
</evidence>
<accession>A0A2M8Q8I6</accession>
<gene>
    <name evidence="1" type="ORF">CUN48_15450</name>
</gene>
<protein>
    <submittedName>
        <fullName evidence="1">ABC transporter ATP-binding protein</fullName>
    </submittedName>
</protein>
<keyword evidence="1" id="KW-0067">ATP-binding</keyword>
<comment type="caution">
    <text evidence="1">The sequence shown here is derived from an EMBL/GenBank/DDBJ whole genome shotgun (WGS) entry which is preliminary data.</text>
</comment>
<evidence type="ECO:0000313" key="2">
    <source>
        <dbReference type="Proteomes" id="UP000230790"/>
    </source>
</evidence>
<sequence length="29" mass="2865">MIGLEAINVTKVYGAGATAVTAVNDVSLS</sequence>
<reference evidence="1 2" key="1">
    <citation type="submission" date="2017-11" db="EMBL/GenBank/DDBJ databases">
        <title>Evolution of Phototrophy in the Chloroflexi Phylum Driven by Horizontal Gene Transfer.</title>
        <authorList>
            <person name="Ward L.M."/>
            <person name="Hemp J."/>
            <person name="Shih P.M."/>
            <person name="Mcglynn S.E."/>
            <person name="Fischer W."/>
        </authorList>
    </citation>
    <scope>NUCLEOTIDE SEQUENCE [LARGE SCALE GENOMIC DNA]</scope>
    <source>
        <strain evidence="1">JP3_7</strain>
    </source>
</reference>
<organism evidence="1 2">
    <name type="scientific">Candidatus Thermofonsia Clade 3 bacterium</name>
    <dbReference type="NCBI Taxonomy" id="2364212"/>
    <lineage>
        <taxon>Bacteria</taxon>
        <taxon>Bacillati</taxon>
        <taxon>Chloroflexota</taxon>
        <taxon>Candidatus Thermofontia</taxon>
        <taxon>Candidatus Thermofonsia Clade 3</taxon>
    </lineage>
</organism>